<evidence type="ECO:0000256" key="2">
    <source>
        <dbReference type="SAM" id="Phobius"/>
    </source>
</evidence>
<name>A0ABS9UXD3_9BACT</name>
<dbReference type="SMART" id="SM00421">
    <property type="entry name" value="HTH_LUXR"/>
    <property type="match status" value="1"/>
</dbReference>
<dbReference type="Gene3D" id="2.130.10.10">
    <property type="entry name" value="YVTN repeat-like/Quinoprotein amine dehydrogenase"/>
    <property type="match status" value="2"/>
</dbReference>
<evidence type="ECO:0000313" key="4">
    <source>
        <dbReference type="EMBL" id="MCH7408809.1"/>
    </source>
</evidence>
<protein>
    <recommendedName>
        <fullName evidence="3">HTH luxR-type domain-containing protein</fullName>
    </recommendedName>
</protein>
<dbReference type="EMBL" id="JAKZGP010000008">
    <property type="protein sequence ID" value="MCH7408809.1"/>
    <property type="molecule type" value="Genomic_DNA"/>
</dbReference>
<comment type="caution">
    <text evidence="4">The sequence shown here is derived from an EMBL/GenBank/DDBJ whole genome shotgun (WGS) entry which is preliminary data.</text>
</comment>
<reference evidence="4" key="1">
    <citation type="submission" date="2022-03" db="EMBL/GenBank/DDBJ databases">
        <title>De novo assembled genomes of Belliella spp. (Cyclobacteriaceae) strains.</title>
        <authorList>
            <person name="Szabo A."/>
            <person name="Korponai K."/>
            <person name="Felfoldi T."/>
        </authorList>
    </citation>
    <scope>NUCLEOTIDE SEQUENCE</scope>
    <source>
        <strain evidence="4">DSM 111904</strain>
    </source>
</reference>
<dbReference type="SUPFAM" id="SSF46894">
    <property type="entry name" value="C-terminal effector domain of the bipartite response regulators"/>
    <property type="match status" value="1"/>
</dbReference>
<dbReference type="Proteomes" id="UP001165489">
    <property type="component" value="Unassembled WGS sequence"/>
</dbReference>
<dbReference type="Pfam" id="PF07495">
    <property type="entry name" value="Y_Y_Y"/>
    <property type="match status" value="1"/>
</dbReference>
<proteinExistence type="predicted"/>
<keyword evidence="2" id="KW-1133">Transmembrane helix</keyword>
<keyword evidence="2" id="KW-0812">Transmembrane</keyword>
<accession>A0ABS9UXD3</accession>
<dbReference type="Gene3D" id="1.10.10.10">
    <property type="entry name" value="Winged helix-like DNA-binding domain superfamily/Winged helix DNA-binding domain"/>
    <property type="match status" value="1"/>
</dbReference>
<evidence type="ECO:0000259" key="3">
    <source>
        <dbReference type="SMART" id="SM00421"/>
    </source>
</evidence>
<dbReference type="InterPro" id="IPR036388">
    <property type="entry name" value="WH-like_DNA-bd_sf"/>
</dbReference>
<organism evidence="4 5">
    <name type="scientific">Belliella filtrata</name>
    <dbReference type="NCBI Taxonomy" id="2923435"/>
    <lineage>
        <taxon>Bacteria</taxon>
        <taxon>Pseudomonadati</taxon>
        <taxon>Bacteroidota</taxon>
        <taxon>Cytophagia</taxon>
        <taxon>Cytophagales</taxon>
        <taxon>Cyclobacteriaceae</taxon>
        <taxon>Belliella</taxon>
    </lineage>
</organism>
<keyword evidence="1" id="KW-0175">Coiled coil</keyword>
<dbReference type="InterPro" id="IPR015943">
    <property type="entry name" value="WD40/YVTN_repeat-like_dom_sf"/>
</dbReference>
<feature type="domain" description="HTH luxR-type" evidence="3">
    <location>
        <begin position="896"/>
        <end position="953"/>
    </location>
</feature>
<keyword evidence="2" id="KW-0472">Membrane</keyword>
<feature type="coiled-coil region" evidence="1">
    <location>
        <begin position="769"/>
        <end position="819"/>
    </location>
</feature>
<evidence type="ECO:0000313" key="5">
    <source>
        <dbReference type="Proteomes" id="UP001165489"/>
    </source>
</evidence>
<dbReference type="Gene3D" id="2.60.40.10">
    <property type="entry name" value="Immunoglobulins"/>
    <property type="match status" value="1"/>
</dbReference>
<sequence length="971" mass="112197">MKETKSNTALSVTGFPEILHYNKNDFNADPQFWAMCEDQDGVLYFGNNDGIIIFDGETWQKVYLPNGASVRSLIYTSGKEVFVGGFNEFGKVKVNSQGVYFFESLVQLLPPENQNFENVWNIHEVDEKLIFRSFRQLMLYDNKKVTLLPADHTFNFSGAVSQNLFIKDHTFLKSFDVRKLQYQEILNIQDINNEEIVSILEGFDPIYPFLIITKQGSIFGLDIDSKKVRFIKRIIPDNASNLITSAIKSSNGKYYFGTLNTNLLEASFNGEELVVSQAFRYNQSQTVLNIYQSKKGNLWSLLNNGLDFIELSSPVSTIFDQASVYDAVIMDKKMIIATNQGVYFSEQNENQNSYQSQGFQSIKGLEGQAWSINIIGQKVLISHDKGLFSLGKNGYFSQVNGVYGVWKTIPIRGSKDRYLACTYEGIYLVVHDQIKDDFIIKQKIDGFAESSRDILQSKSDPSVFWVCHGYKGVYKLRLSENFDKVIGIEHFKDQNGLPSHFSVNVFEFNDKEIFTSNHGIYIYDELQNSFKPFDKLNNFLDTSLNVRSIQKYEDKIWFVQDDEAGFIRLDKNGDPFPGLNKNTFLNLKGDFNRSMELILPINQHRVLMGTRTGLYAYQIDQESNDKPYVEIHFRKISYQIPEGEELATLPTGDERINIPNDASNIKIHLAAPSFAGSKNTQYSYLLEGMNTTWTNWESKPAIEFNFLKSGQYTLHVKARNQFGLESQTRKIQFYIMPKWFQTTWFFGFLLAFISITLIIIYQLVLRKILREKEKTRKEEEEKAKVLELKIQQMKLEHEKKQIEKDKEMLEEDVVFKSKELANYTMLLVNKKDLLQELKDGLDTIKTSTTNEKIKSRLGKLQHRIQTNLSNEEHLKVFDANFERVHQQFFDELKASFPFLNGKDLRLCAFVKMNLTNKEIATILNISVRGVETARYRLRKRLSLGHDVNMAEFLDSLSQHEDGFEPDESQEL</sequence>
<dbReference type="InterPro" id="IPR013783">
    <property type="entry name" value="Ig-like_fold"/>
</dbReference>
<evidence type="ECO:0000256" key="1">
    <source>
        <dbReference type="SAM" id="Coils"/>
    </source>
</evidence>
<dbReference type="InterPro" id="IPR000792">
    <property type="entry name" value="Tscrpt_reg_LuxR_C"/>
</dbReference>
<dbReference type="InterPro" id="IPR011123">
    <property type="entry name" value="Y_Y_Y"/>
</dbReference>
<feature type="transmembrane region" description="Helical" evidence="2">
    <location>
        <begin position="744"/>
        <end position="764"/>
    </location>
</feature>
<gene>
    <name evidence="4" type="ORF">MM239_05335</name>
</gene>
<keyword evidence="5" id="KW-1185">Reference proteome</keyword>
<dbReference type="InterPro" id="IPR016032">
    <property type="entry name" value="Sig_transdc_resp-reg_C-effctor"/>
</dbReference>